<dbReference type="AlphaFoldDB" id="A0A1B6G0Y4"/>
<keyword evidence="1" id="KW-0732">Signal</keyword>
<feature type="non-terminal residue" evidence="2">
    <location>
        <position position="650"/>
    </location>
</feature>
<organism evidence="2">
    <name type="scientific">Cuerna arida</name>
    <dbReference type="NCBI Taxonomy" id="1464854"/>
    <lineage>
        <taxon>Eukaryota</taxon>
        <taxon>Metazoa</taxon>
        <taxon>Ecdysozoa</taxon>
        <taxon>Arthropoda</taxon>
        <taxon>Hexapoda</taxon>
        <taxon>Insecta</taxon>
        <taxon>Pterygota</taxon>
        <taxon>Neoptera</taxon>
        <taxon>Paraneoptera</taxon>
        <taxon>Hemiptera</taxon>
        <taxon>Auchenorrhyncha</taxon>
        <taxon>Membracoidea</taxon>
        <taxon>Cicadellidae</taxon>
        <taxon>Cicadellinae</taxon>
        <taxon>Proconiini</taxon>
        <taxon>Cuerna</taxon>
    </lineage>
</organism>
<evidence type="ECO:0000313" key="2">
    <source>
        <dbReference type="EMBL" id="JAS55973.1"/>
    </source>
</evidence>
<feature type="chain" id="PRO_5008583219" evidence="1">
    <location>
        <begin position="28"/>
        <end position="650"/>
    </location>
</feature>
<feature type="signal peptide" evidence="1">
    <location>
        <begin position="1"/>
        <end position="27"/>
    </location>
</feature>
<dbReference type="EMBL" id="GECZ01013796">
    <property type="protein sequence ID" value="JAS55973.1"/>
    <property type="molecule type" value="Transcribed_RNA"/>
</dbReference>
<evidence type="ECO:0000256" key="1">
    <source>
        <dbReference type="SAM" id="SignalP"/>
    </source>
</evidence>
<accession>A0A1B6G0Y4</accession>
<gene>
    <name evidence="2" type="ORF">g.24652</name>
</gene>
<sequence>WPGSKMVVFLKVLSLLVFISYVHLASGQNFTKHTKTVSHSSSSSSSVKSSSSHYNYTVVAGKPVLTDTVQSAAENASKSHNATLESEETLTVGGLNGSLTYQPIFVIQTGCDKCDSRPVNCDSRGCIFTTGEVDSNVQLEPICDPAKGLYCVPKELCGQNHFLIKETELISHNNEATKCDGILTVCCRKQSQVVSAVNPSAETVEVSEETVTEITNQPEDIESQTSSVNAVKDQGLVGVVNKGNVATTPTVAELQSASDKVVKVEPGHAYITSSGIKNDLQNNAMPQILVVDYSNFDEIASQEVVDDQGKHKNPNFIQGHFYTSYIDKNGHVQSYDEIKNTNQDNKHILYVTSQAPQGLDYYTSYDSQKDQEINKNVDSLASQGHDRVKNQQHNYQGHEPITNSLLTQGQNRDQVKLPQEGQGIDNTLVQGQAQTSYVGSKDHSQNFDLVKGQEIVSSQGHDFTNFVNNKNQNEIADSVSAQGHDQSKEQIVFQGNYHKGDEVITSSFPTQGQYVVHSNDLHKHPGQDQLAGQGHDQTLVQGQVHTYSIDNKGHGLGGQEHDQIKDQGHNYQSQAVVTNSLVTQGQGHDQSHDIGPNTLTNQGQVKDQNQLSITNTYEALGQVQKVQHAPNQYVGVAITPSLTPQYQFTP</sequence>
<name>A0A1B6G0Y4_9HEMI</name>
<protein>
    <submittedName>
        <fullName evidence="2">Uncharacterized protein</fullName>
    </submittedName>
</protein>
<feature type="non-terminal residue" evidence="2">
    <location>
        <position position="1"/>
    </location>
</feature>
<proteinExistence type="predicted"/>
<reference evidence="2" key="1">
    <citation type="submission" date="2015-11" db="EMBL/GenBank/DDBJ databases">
        <title>De novo transcriptome assembly of four potential Pierce s Disease insect vectors from Arizona vineyards.</title>
        <authorList>
            <person name="Tassone E.E."/>
        </authorList>
    </citation>
    <scope>NUCLEOTIDE SEQUENCE</scope>
</reference>